<gene>
    <name evidence="1" type="ORF">SAMN05421774_11231</name>
</gene>
<dbReference type="AlphaFoldDB" id="A0A1N7QJE6"/>
<keyword evidence="2" id="KW-1185">Reference proteome</keyword>
<dbReference type="InterPro" id="IPR017738">
    <property type="entry name" value="T6SS-assoc_VCA0118"/>
</dbReference>
<name>A0A1N7QJE6_9RHOB</name>
<accession>A0A1N7QJE6</accession>
<dbReference type="EMBL" id="FTOT01000012">
    <property type="protein sequence ID" value="SIT22627.1"/>
    <property type="molecule type" value="Genomic_DNA"/>
</dbReference>
<evidence type="ECO:0000313" key="1">
    <source>
        <dbReference type="EMBL" id="SIT22627.1"/>
    </source>
</evidence>
<sequence>MTDTMSHWVAANSESAVKCNDHSRAKPMVMMISCYENTTSITIEGEGCFFSKYWGKVEYRLDDQPMKTVRMTESNDNRALGLWSGKQSIPFVKSLLGATKIRLRILPVNEDSIETTFNLTGLSDALAPVRKACGW</sequence>
<dbReference type="Pfam" id="PF11319">
    <property type="entry name" value="VasI"/>
    <property type="match status" value="1"/>
</dbReference>
<organism evidence="1 2">
    <name type="scientific">Gemmobacter megaterium</name>
    <dbReference type="NCBI Taxonomy" id="1086013"/>
    <lineage>
        <taxon>Bacteria</taxon>
        <taxon>Pseudomonadati</taxon>
        <taxon>Pseudomonadota</taxon>
        <taxon>Alphaproteobacteria</taxon>
        <taxon>Rhodobacterales</taxon>
        <taxon>Paracoccaceae</taxon>
        <taxon>Gemmobacter</taxon>
    </lineage>
</organism>
<evidence type="ECO:0000313" key="2">
    <source>
        <dbReference type="Proteomes" id="UP000186141"/>
    </source>
</evidence>
<reference evidence="1 2" key="1">
    <citation type="submission" date="2017-01" db="EMBL/GenBank/DDBJ databases">
        <authorList>
            <person name="Mah S.A."/>
            <person name="Swanson W.J."/>
            <person name="Moy G.W."/>
            <person name="Vacquier V.D."/>
        </authorList>
    </citation>
    <scope>NUCLEOTIDE SEQUENCE [LARGE SCALE GENOMIC DNA]</scope>
    <source>
        <strain evidence="1 2">DSM 26375</strain>
    </source>
</reference>
<dbReference type="Proteomes" id="UP000186141">
    <property type="component" value="Unassembled WGS sequence"/>
</dbReference>
<protein>
    <submittedName>
        <fullName evidence="1">Type VI secretion system protein VasI</fullName>
    </submittedName>
</protein>
<proteinExistence type="predicted"/>